<name>A0A812ME38_9DINO</name>
<dbReference type="SUPFAM" id="SSF56672">
    <property type="entry name" value="DNA/RNA polymerases"/>
    <property type="match status" value="1"/>
</dbReference>
<dbReference type="EMBL" id="CAJNDS010001502">
    <property type="protein sequence ID" value="CAE7262694.1"/>
    <property type="molecule type" value="Genomic_DNA"/>
</dbReference>
<sequence length="1458" mass="162618">MPREWQWIPWAWRMSQAQLDASQLQRPSKLPKLDNLFVDEVPVRDLPHGNNPASEGILRSVLSIHSNAIALVEGAHLGVLRLYEKRFLKLALQRFENGSGLRSVNVQEAMNADRRAWEVIGDLLAHGWQLDDAISEVVEVRNELSSMLQARPWIPKFEPSRGKGGFKGKPPGKPKGKGRGFGLKEAFSGKERTPWATEIVRNNEVQKICVQYNLPSGCQRPACKFLHVCCVAKQDGTPCGSAGQIPWCKRLFFAALLSVLVAFLGDLNFSRREHVVQSTDSSAYLNFGYRSGTQVGICNLTWDFPELVSFINLCLRRAFPGKSWASICVSHNSFAKLHSDSRNLYGSENHVLSLGQHVGGLLWLEGALEQPAPPPSSQSVDCSGGLVNIHEKPFSFNPRLLHGSSEWVGDRWVLIAYTPQVFQSASSEDLLQLQSLSFPFPGAETTSSAALSPSPSPVPLASDTKLFLDLCCGSSAPFSTAVRALGIPCLAVDPLFGEGLDLLHDETFDRLLALAHNGVFKLAHASPPCGEFSLVKLREDGGPRAIRTPDEPYGRSDLTDAESERLRTSFSLATRCISLLLAVFESGGQTCLEHPRNSMLWLLKEAQFYLNSVAADVVVTSACQWQQDWFKHWAFATSLRSLQSLAGVCPHGKDAHAQIWGVKDETGQHLSRLTATYPESLASAFAQHVLPLFTPLPDANFVVLQECMQLLPRKPMSASFPCATQDGGGIFSMPDWSSPQPGKDDVLREVRHKLHAKLLQLRAPQRLREHVANNTNSPLFTSEEVFELRAIWDAVLAPSSGLDWQVSVGQPYSLSALEAVASFISDKDVSLWPCLHDGVPTGYRRNIPLSGVLIPLESNDFDPPPLQHCTGNWSEAEKDPDLFRELIEQEVAAGFLEEVGSLETAQSRWPNLTAVGKCNIVKHPKAPRLIMDSSISNTNAGCYIPERYMMPSLQDIRASWPLRGDDTDFLAFAMDIKGAHKTIRIHPDEWGLNMLQLASTCFAYKCCPFGAAFSAFWWTRLSAFFIRFLHLLIFLKHSLCAYVDDFYMVQPCEVAALTSSMILSVCQCVNIPLSWAKLQFGARVVWIGWSFNLRSHSFHLPYEKLEKLRAMLSALLKGDFTTRHELEIVAGYLQWVFQMHKLLKPWLSCLYDDMRRPVATSYSVEPSQWIELISCISDDLLVQRQLPGAALPLGGRLLSVKHQALRSKADLRRVGVSPKRIWLRITNPASSKRRLSHQSKVFLRYWQQWAQMPFFSRPLAMPPRWLPDAFAADACASGNKIGIGGFIKMGDAPAVWFSEVFSLRALQKLISDLPSVAQEAITCWETLAQMGLVLLLASCFPGGRLKICVPSWCDNTGAESTSNKLFCTSLPLAFFAQKLSLLSWHTGISLDVHHVAGFENTIADHLSRWMEGEELPSGFSLDDRFRLSWEMLWHFKPDVRIWPESHGLLWQPQSFAFS</sequence>
<reference evidence="2" key="1">
    <citation type="submission" date="2021-02" db="EMBL/GenBank/DDBJ databases">
        <authorList>
            <person name="Dougan E. K."/>
            <person name="Rhodes N."/>
            <person name="Thang M."/>
            <person name="Chan C."/>
        </authorList>
    </citation>
    <scope>NUCLEOTIDE SEQUENCE</scope>
</reference>
<evidence type="ECO:0000313" key="2">
    <source>
        <dbReference type="EMBL" id="CAE7262694.1"/>
    </source>
</evidence>
<evidence type="ECO:0000256" key="1">
    <source>
        <dbReference type="SAM" id="MobiDB-lite"/>
    </source>
</evidence>
<dbReference type="InterPro" id="IPR043502">
    <property type="entry name" value="DNA/RNA_pol_sf"/>
</dbReference>
<organism evidence="2 3">
    <name type="scientific">Symbiodinium natans</name>
    <dbReference type="NCBI Taxonomy" id="878477"/>
    <lineage>
        <taxon>Eukaryota</taxon>
        <taxon>Sar</taxon>
        <taxon>Alveolata</taxon>
        <taxon>Dinophyceae</taxon>
        <taxon>Suessiales</taxon>
        <taxon>Symbiodiniaceae</taxon>
        <taxon>Symbiodinium</taxon>
    </lineage>
</organism>
<comment type="caution">
    <text evidence="2">The sequence shown here is derived from an EMBL/GenBank/DDBJ whole genome shotgun (WGS) entry which is preliminary data.</text>
</comment>
<accession>A0A812ME38</accession>
<dbReference type="Proteomes" id="UP000604046">
    <property type="component" value="Unassembled WGS sequence"/>
</dbReference>
<dbReference type="PANTHER" id="PTHR33050">
    <property type="entry name" value="REVERSE TRANSCRIPTASE DOMAIN-CONTAINING PROTEIN"/>
    <property type="match status" value="1"/>
</dbReference>
<protein>
    <recommendedName>
        <fullName evidence="4">C3H1-type domain-containing protein</fullName>
    </recommendedName>
</protein>
<evidence type="ECO:0008006" key="4">
    <source>
        <dbReference type="Google" id="ProtNLM"/>
    </source>
</evidence>
<proteinExistence type="predicted"/>
<dbReference type="InterPro" id="IPR052055">
    <property type="entry name" value="Hepadnavirus_pol/RT"/>
</dbReference>
<dbReference type="PANTHER" id="PTHR33050:SF7">
    <property type="entry name" value="RIBONUCLEASE H"/>
    <property type="match status" value="1"/>
</dbReference>
<evidence type="ECO:0000313" key="3">
    <source>
        <dbReference type="Proteomes" id="UP000604046"/>
    </source>
</evidence>
<dbReference type="OrthoDB" id="440438at2759"/>
<keyword evidence="3" id="KW-1185">Reference proteome</keyword>
<feature type="compositionally biased region" description="Basic residues" evidence="1">
    <location>
        <begin position="164"/>
        <end position="178"/>
    </location>
</feature>
<feature type="region of interest" description="Disordered" evidence="1">
    <location>
        <begin position="160"/>
        <end position="182"/>
    </location>
</feature>
<gene>
    <name evidence="2" type="ORF">SNAT2548_LOCUS13790</name>
</gene>